<name>A0ABX2CL51_9BRAD</name>
<comment type="caution">
    <text evidence="6">The sequence shown here is derived from an EMBL/GenBank/DDBJ whole genome shotgun (WGS) entry which is preliminary data.</text>
</comment>
<dbReference type="PANTHER" id="PTHR30363">
    <property type="entry name" value="HTH-TYPE TRANSCRIPTIONAL REGULATOR SRLR-RELATED"/>
    <property type="match status" value="1"/>
</dbReference>
<evidence type="ECO:0000313" key="7">
    <source>
        <dbReference type="Proteomes" id="UP000886476"/>
    </source>
</evidence>
<reference evidence="6" key="1">
    <citation type="submission" date="2020-05" db="EMBL/GenBank/DDBJ databases">
        <title>Nod-independent and nitrogen-fixing Bradyrhizobium aeschynomene sp. nov. isolated from nodules of Aeschynomene indica.</title>
        <authorList>
            <person name="Zhang Z."/>
        </authorList>
    </citation>
    <scope>NUCLEOTIDE SEQUENCE</scope>
    <source>
        <strain evidence="6">83012</strain>
    </source>
</reference>
<dbReference type="InterPro" id="IPR037171">
    <property type="entry name" value="NagB/RpiA_transferase-like"/>
</dbReference>
<sequence length="256" mass="26926">MLQEDRHQRIRALLATVGRATTDRIATDLGVSRETVRRDVLALEARGELRRVHGGVAAIAPEAEPPITVRARVRLAEKTRIAQAAARMVSPGQTLFLDVGSTVSILARELATLSGLTIVTNSFEVATIIGGSSGERGNRVIVLGGELGSTLPATFGSTTVAEIQRWQADVALLSPVGIDHRYGATSFDIEEANVARAMAAAARRVLILADHSKIGQTSRVAYRAPDGIDSLITDARAADAPALGALRGVVGEVVIA</sequence>
<keyword evidence="1" id="KW-0678">Repressor</keyword>
<dbReference type="SUPFAM" id="SSF46785">
    <property type="entry name" value="Winged helix' DNA-binding domain"/>
    <property type="match status" value="1"/>
</dbReference>
<dbReference type="SMART" id="SM00420">
    <property type="entry name" value="HTH_DEOR"/>
    <property type="match status" value="1"/>
</dbReference>
<dbReference type="Gene3D" id="3.40.50.1360">
    <property type="match status" value="1"/>
</dbReference>
<dbReference type="InterPro" id="IPR001034">
    <property type="entry name" value="DeoR_HTH"/>
</dbReference>
<dbReference type="PRINTS" id="PR00037">
    <property type="entry name" value="HTHLACR"/>
</dbReference>
<dbReference type="Proteomes" id="UP000886476">
    <property type="component" value="Unassembled WGS sequence"/>
</dbReference>
<dbReference type="InterPro" id="IPR014036">
    <property type="entry name" value="DeoR-like_C"/>
</dbReference>
<keyword evidence="4" id="KW-0804">Transcription</keyword>
<dbReference type="InterPro" id="IPR018356">
    <property type="entry name" value="Tscrpt_reg_HTH_DeoR_CS"/>
</dbReference>
<evidence type="ECO:0000259" key="5">
    <source>
        <dbReference type="PROSITE" id="PS51000"/>
    </source>
</evidence>
<keyword evidence="3" id="KW-0238">DNA-binding</keyword>
<accession>A0ABX2CL51</accession>
<dbReference type="PROSITE" id="PS51000">
    <property type="entry name" value="HTH_DEOR_2"/>
    <property type="match status" value="1"/>
</dbReference>
<dbReference type="InterPro" id="IPR036390">
    <property type="entry name" value="WH_DNA-bd_sf"/>
</dbReference>
<dbReference type="PANTHER" id="PTHR30363:SF4">
    <property type="entry name" value="GLYCEROL-3-PHOSPHATE REGULON REPRESSOR"/>
    <property type="match status" value="1"/>
</dbReference>
<dbReference type="Pfam" id="PF08220">
    <property type="entry name" value="HTH_DeoR"/>
    <property type="match status" value="1"/>
</dbReference>
<dbReference type="InterPro" id="IPR050313">
    <property type="entry name" value="Carb_Metab_HTH_regulators"/>
</dbReference>
<dbReference type="Gene3D" id="1.10.10.10">
    <property type="entry name" value="Winged helix-like DNA-binding domain superfamily/Winged helix DNA-binding domain"/>
    <property type="match status" value="1"/>
</dbReference>
<evidence type="ECO:0000256" key="4">
    <source>
        <dbReference type="ARBA" id="ARBA00023163"/>
    </source>
</evidence>
<organism evidence="6 7">
    <name type="scientific">Bradyrhizobium aeschynomenes</name>
    <dbReference type="NCBI Taxonomy" id="2734909"/>
    <lineage>
        <taxon>Bacteria</taxon>
        <taxon>Pseudomonadati</taxon>
        <taxon>Pseudomonadota</taxon>
        <taxon>Alphaproteobacteria</taxon>
        <taxon>Hyphomicrobiales</taxon>
        <taxon>Nitrobacteraceae</taxon>
        <taxon>Bradyrhizobium</taxon>
    </lineage>
</organism>
<dbReference type="InterPro" id="IPR036388">
    <property type="entry name" value="WH-like_DNA-bd_sf"/>
</dbReference>
<dbReference type="PROSITE" id="PS00894">
    <property type="entry name" value="HTH_DEOR_1"/>
    <property type="match status" value="1"/>
</dbReference>
<evidence type="ECO:0000313" key="6">
    <source>
        <dbReference type="EMBL" id="NPU68858.1"/>
    </source>
</evidence>
<keyword evidence="2" id="KW-0805">Transcription regulation</keyword>
<dbReference type="Pfam" id="PF00455">
    <property type="entry name" value="DeoRC"/>
    <property type="match status" value="1"/>
</dbReference>
<dbReference type="EMBL" id="JABFDN010000013">
    <property type="protein sequence ID" value="NPU68858.1"/>
    <property type="molecule type" value="Genomic_DNA"/>
</dbReference>
<dbReference type="SMART" id="SM01134">
    <property type="entry name" value="DeoRC"/>
    <property type="match status" value="1"/>
</dbReference>
<protein>
    <submittedName>
        <fullName evidence="6">DeoR/GlpR transcriptional regulator</fullName>
    </submittedName>
</protein>
<feature type="domain" description="HTH deoR-type" evidence="5">
    <location>
        <begin position="3"/>
        <end position="58"/>
    </location>
</feature>
<keyword evidence="7" id="KW-1185">Reference proteome</keyword>
<gene>
    <name evidence="6" type="ORF">HL667_27915</name>
</gene>
<evidence type="ECO:0000256" key="1">
    <source>
        <dbReference type="ARBA" id="ARBA00022491"/>
    </source>
</evidence>
<dbReference type="SUPFAM" id="SSF100950">
    <property type="entry name" value="NagB/RpiA/CoA transferase-like"/>
    <property type="match status" value="1"/>
</dbReference>
<evidence type="ECO:0000256" key="2">
    <source>
        <dbReference type="ARBA" id="ARBA00023015"/>
    </source>
</evidence>
<evidence type="ECO:0000256" key="3">
    <source>
        <dbReference type="ARBA" id="ARBA00023125"/>
    </source>
</evidence>
<proteinExistence type="predicted"/>